<dbReference type="HOGENOM" id="CLU_041667_0_0_7"/>
<evidence type="ECO:0000256" key="1">
    <source>
        <dbReference type="SAM" id="Phobius"/>
    </source>
</evidence>
<gene>
    <name evidence="3" type="ordered locus">MXAN_4844</name>
</gene>
<keyword evidence="1" id="KW-1133">Transmembrane helix</keyword>
<feature type="transmembrane region" description="Helical" evidence="1">
    <location>
        <begin position="178"/>
        <end position="197"/>
    </location>
</feature>
<accession>Q1D2W8</accession>
<feature type="transmembrane region" description="Helical" evidence="1">
    <location>
        <begin position="152"/>
        <end position="171"/>
    </location>
</feature>
<dbReference type="EMBL" id="CP000113">
    <property type="protein sequence ID" value="ABF91532.1"/>
    <property type="molecule type" value="Genomic_DNA"/>
</dbReference>
<evidence type="ECO:0000313" key="4">
    <source>
        <dbReference type="Proteomes" id="UP000002402"/>
    </source>
</evidence>
<dbReference type="Proteomes" id="UP000002402">
    <property type="component" value="Chromosome"/>
</dbReference>
<evidence type="ECO:0000256" key="2">
    <source>
        <dbReference type="SAM" id="SignalP"/>
    </source>
</evidence>
<keyword evidence="1" id="KW-0812">Transmembrane</keyword>
<dbReference type="PROSITE" id="PS51257">
    <property type="entry name" value="PROKAR_LIPOPROTEIN"/>
    <property type="match status" value="1"/>
</dbReference>
<proteinExistence type="predicted"/>
<keyword evidence="1" id="KW-0472">Membrane</keyword>
<feature type="signal peptide" evidence="2">
    <location>
        <begin position="1"/>
        <end position="19"/>
    </location>
</feature>
<dbReference type="EnsemblBacteria" id="ABF91532">
    <property type="protein sequence ID" value="ABF91532"/>
    <property type="gene ID" value="MXAN_4844"/>
</dbReference>
<protein>
    <submittedName>
        <fullName evidence="3">Lipoprotein</fullName>
    </submittedName>
</protein>
<dbReference type="RefSeq" id="WP_011554830.1">
    <property type="nucleotide sequence ID" value="NC_008095.1"/>
</dbReference>
<keyword evidence="2" id="KW-0732">Signal</keyword>
<organism evidence="3 4">
    <name type="scientific">Myxococcus xanthus (strain DK1622)</name>
    <dbReference type="NCBI Taxonomy" id="246197"/>
    <lineage>
        <taxon>Bacteria</taxon>
        <taxon>Pseudomonadati</taxon>
        <taxon>Myxococcota</taxon>
        <taxon>Myxococcia</taxon>
        <taxon>Myxococcales</taxon>
        <taxon>Cystobacterineae</taxon>
        <taxon>Myxococcaceae</taxon>
        <taxon>Myxococcus</taxon>
    </lineage>
</organism>
<dbReference type="GeneID" id="41362140"/>
<name>Q1D2W8_MYXXD</name>
<evidence type="ECO:0000313" key="3">
    <source>
        <dbReference type="EMBL" id="ABF91532.1"/>
    </source>
</evidence>
<keyword evidence="3" id="KW-0449">Lipoprotein</keyword>
<sequence>MRALGIAALLLLASGCASTRVVHLNTGLGEPIAFTPVESDPVEIGKDEFKRAVAQLVLDLRLDVAFREVEEDGRRSLLASSEGLVDGAQGRSVPSAYERICQRQDEPHSCLSMLSGGFSLGPSERRMLALYFALDTVWSGVEDAIRDMVNPAALRAMVTSMIGVALVMLVAPEPITKVIAIALTASLIAYLGTGPVWNLGQGFLRLLDESRDAAGFADLERAGHRFGKVLGDNGARVLVIVALSALGGKSAMASQGPKMPGFAQAASRAQLEGGFQLSGALAGEVQAISLSSAGVLNVTLAPTAVAAVAMGAGEGTGVAVGAVRGIQGDPEGEIHHICTNKNDKSDRTGGPWTPRFREIFDKAGMSLNDPANLIRIKGHQGSHPREYHEIVHGRLLEVVQGCRGVAMCRRALERELAAIARELVRDGSKLRGLLRKGSGE</sequence>
<feature type="chain" id="PRO_5004188174" evidence="2">
    <location>
        <begin position="20"/>
        <end position="440"/>
    </location>
</feature>
<reference evidence="3 4" key="1">
    <citation type="journal article" date="2006" name="Proc. Natl. Acad. Sci. U.S.A.">
        <title>Evolution of sensory complexity recorded in a myxobacterial genome.</title>
        <authorList>
            <person name="Goldman B.S."/>
            <person name="Nierman W.C."/>
            <person name="Kaiser D."/>
            <person name="Slater S.C."/>
            <person name="Durkin A.S."/>
            <person name="Eisen J.A."/>
            <person name="Ronning C.M."/>
            <person name="Barbazuk W.B."/>
            <person name="Blanchard M."/>
            <person name="Field C."/>
            <person name="Halling C."/>
            <person name="Hinkle G."/>
            <person name="Iartchuk O."/>
            <person name="Kim H.S."/>
            <person name="Mackenzie C."/>
            <person name="Madupu R."/>
            <person name="Miller N."/>
            <person name="Shvartsbeyn A."/>
            <person name="Sullivan S.A."/>
            <person name="Vaudin M."/>
            <person name="Wiegand R."/>
            <person name="Kaplan H.B."/>
        </authorList>
    </citation>
    <scope>NUCLEOTIDE SEQUENCE [LARGE SCALE GENOMIC DNA]</scope>
    <source>
        <strain evidence="4">DK1622</strain>
    </source>
</reference>
<keyword evidence="4" id="KW-1185">Reference proteome</keyword>
<dbReference type="InterPro" id="IPR032871">
    <property type="entry name" value="AHH_dom_containing"/>
</dbReference>
<dbReference type="eggNOG" id="COG4223">
    <property type="taxonomic scope" value="Bacteria"/>
</dbReference>
<dbReference type="AlphaFoldDB" id="Q1D2W8"/>
<dbReference type="KEGG" id="mxa:MXAN_4844"/>
<dbReference type="OrthoDB" id="5525009at2"/>
<dbReference type="Pfam" id="PF14412">
    <property type="entry name" value="AHH"/>
    <property type="match status" value="1"/>
</dbReference>